<evidence type="ECO:0000256" key="20">
    <source>
        <dbReference type="SAM" id="Phobius"/>
    </source>
</evidence>
<keyword evidence="14" id="KW-0114">cAMP</keyword>
<dbReference type="EMBL" id="OBML01000001">
    <property type="protein sequence ID" value="SOB89134.1"/>
    <property type="molecule type" value="Genomic_DNA"/>
</dbReference>
<evidence type="ECO:0000256" key="19">
    <source>
        <dbReference type="SAM" id="MobiDB-lite"/>
    </source>
</evidence>
<keyword evidence="5" id="KW-0633">Potassium transport</keyword>
<dbReference type="STRING" id="538381.GCA_001696535_01124"/>
<keyword evidence="23" id="KW-1185">Reference proteome</keyword>
<dbReference type="InterPro" id="IPR018490">
    <property type="entry name" value="cNMP-bd_dom_sf"/>
</dbReference>
<keyword evidence="11 20" id="KW-1133">Transmembrane helix</keyword>
<feature type="transmembrane region" description="Helical" evidence="20">
    <location>
        <begin position="133"/>
        <end position="154"/>
    </location>
</feature>
<dbReference type="FunFam" id="1.10.287.70:FF:000181">
    <property type="entry name" value="Cyclic nucleotide-gated potassium channel mll3241"/>
    <property type="match status" value="1"/>
</dbReference>
<dbReference type="PROSITE" id="PS00889">
    <property type="entry name" value="CNMP_BINDING_2"/>
    <property type="match status" value="1"/>
</dbReference>
<accession>A0A285R5I2</accession>
<keyword evidence="8" id="KW-0547">Nucleotide-binding</keyword>
<dbReference type="SUPFAM" id="SSF81324">
    <property type="entry name" value="Voltage-gated potassium channels"/>
    <property type="match status" value="1"/>
</dbReference>
<feature type="transmembrane region" description="Helical" evidence="20">
    <location>
        <begin position="90"/>
        <end position="112"/>
    </location>
</feature>
<evidence type="ECO:0000256" key="10">
    <source>
        <dbReference type="ARBA" id="ARBA00022958"/>
    </source>
</evidence>
<dbReference type="Gene3D" id="1.10.287.70">
    <property type="match status" value="1"/>
</dbReference>
<keyword evidence="6" id="KW-0116">cAMP-binding</keyword>
<evidence type="ECO:0000313" key="23">
    <source>
        <dbReference type="Proteomes" id="UP000219331"/>
    </source>
</evidence>
<comment type="subunit">
    <text evidence="2">Homotetramer.</text>
</comment>
<protein>
    <submittedName>
        <fullName evidence="22">Voltage-gated potassium channel</fullName>
    </submittedName>
</protein>
<dbReference type="AlphaFoldDB" id="A0A285R5I2"/>
<dbReference type="PRINTS" id="PR00169">
    <property type="entry name" value="KCHANNEL"/>
</dbReference>
<dbReference type="PROSITE" id="PS50042">
    <property type="entry name" value="CNMP_BINDING_3"/>
    <property type="match status" value="1"/>
</dbReference>
<feature type="region of interest" description="Disordered" evidence="19">
    <location>
        <begin position="1"/>
        <end position="26"/>
    </location>
</feature>
<feature type="transmembrane region" description="Helical" evidence="20">
    <location>
        <begin position="255"/>
        <end position="278"/>
    </location>
</feature>
<feature type="transmembrane region" description="Helical" evidence="20">
    <location>
        <begin position="63"/>
        <end position="84"/>
    </location>
</feature>
<evidence type="ECO:0000256" key="1">
    <source>
        <dbReference type="ARBA" id="ARBA00004651"/>
    </source>
</evidence>
<reference evidence="22 23" key="1">
    <citation type="submission" date="2017-08" db="EMBL/GenBank/DDBJ databases">
        <authorList>
            <person name="de Groot N.N."/>
        </authorList>
    </citation>
    <scope>NUCLEOTIDE SEQUENCE [LARGE SCALE GENOMIC DNA]</scope>
    <source>
        <strain evidence="22 23">USBA 352</strain>
    </source>
</reference>
<dbReference type="InterPro" id="IPR000595">
    <property type="entry name" value="cNMP-bd_dom"/>
</dbReference>
<keyword evidence="10" id="KW-0630">Potassium</keyword>
<keyword evidence="13 20" id="KW-0472">Membrane</keyword>
<dbReference type="InterPro" id="IPR005821">
    <property type="entry name" value="Ion_trans_dom"/>
</dbReference>
<dbReference type="InterPro" id="IPR018488">
    <property type="entry name" value="cNMP-bd_CS"/>
</dbReference>
<name>A0A285R5I2_9HYPH</name>
<feature type="region of interest" description="Disordered" evidence="19">
    <location>
        <begin position="429"/>
        <end position="501"/>
    </location>
</feature>
<evidence type="ECO:0000256" key="2">
    <source>
        <dbReference type="ARBA" id="ARBA00011881"/>
    </source>
</evidence>
<evidence type="ECO:0000256" key="16">
    <source>
        <dbReference type="ARBA" id="ARBA00023303"/>
    </source>
</evidence>
<comment type="function">
    <text evidence="17">Cyclic nucleotide-regulated potassium channel activated by cAMP.</text>
</comment>
<comment type="subcellular location">
    <subcellularLocation>
        <location evidence="1">Cell membrane</location>
        <topology evidence="1">Multi-pass membrane protein</topology>
    </subcellularLocation>
</comment>
<feature type="compositionally biased region" description="Basic and acidic residues" evidence="19">
    <location>
        <begin position="473"/>
        <end position="489"/>
    </location>
</feature>
<evidence type="ECO:0000256" key="15">
    <source>
        <dbReference type="ARBA" id="ARBA00023286"/>
    </source>
</evidence>
<feature type="transmembrane region" description="Helical" evidence="20">
    <location>
        <begin position="192"/>
        <end position="214"/>
    </location>
</feature>
<evidence type="ECO:0000256" key="14">
    <source>
        <dbReference type="ARBA" id="ARBA00023149"/>
    </source>
</evidence>
<organism evidence="22 23">
    <name type="scientific">Stappia indica</name>
    <dbReference type="NCBI Taxonomy" id="538381"/>
    <lineage>
        <taxon>Bacteria</taxon>
        <taxon>Pseudomonadati</taxon>
        <taxon>Pseudomonadota</taxon>
        <taxon>Alphaproteobacteria</taxon>
        <taxon>Hyphomicrobiales</taxon>
        <taxon>Stappiaceae</taxon>
        <taxon>Stappia</taxon>
    </lineage>
</organism>
<evidence type="ECO:0000256" key="5">
    <source>
        <dbReference type="ARBA" id="ARBA00022538"/>
    </source>
</evidence>
<keyword evidence="9" id="KW-0631">Potassium channel</keyword>
<dbReference type="RefSeq" id="WP_176521972.1">
    <property type="nucleotide sequence ID" value="NZ_OBML01000001.1"/>
</dbReference>
<evidence type="ECO:0000256" key="6">
    <source>
        <dbReference type="ARBA" id="ARBA00022566"/>
    </source>
</evidence>
<dbReference type="PANTHER" id="PTHR11537">
    <property type="entry name" value="VOLTAGE-GATED POTASSIUM CHANNEL"/>
    <property type="match status" value="1"/>
</dbReference>
<dbReference type="Pfam" id="PF00520">
    <property type="entry name" value="Ion_trans"/>
    <property type="match status" value="1"/>
</dbReference>
<evidence type="ECO:0000256" key="7">
    <source>
        <dbReference type="ARBA" id="ARBA00022692"/>
    </source>
</evidence>
<dbReference type="InterPro" id="IPR028325">
    <property type="entry name" value="VG_K_chnl"/>
</dbReference>
<gene>
    <name evidence="22" type="ORF">SAMN05421512_10142</name>
</gene>
<evidence type="ECO:0000256" key="17">
    <source>
        <dbReference type="ARBA" id="ARBA00058429"/>
    </source>
</evidence>
<evidence type="ECO:0000256" key="18">
    <source>
        <dbReference type="ARBA" id="ARBA00060926"/>
    </source>
</evidence>
<dbReference type="SUPFAM" id="SSF51206">
    <property type="entry name" value="cAMP-binding domain-like"/>
    <property type="match status" value="1"/>
</dbReference>
<dbReference type="SMART" id="SM00100">
    <property type="entry name" value="cNMP"/>
    <property type="match status" value="1"/>
</dbReference>
<keyword evidence="4" id="KW-1003">Cell membrane</keyword>
<evidence type="ECO:0000256" key="3">
    <source>
        <dbReference type="ARBA" id="ARBA00022448"/>
    </source>
</evidence>
<dbReference type="PANTHER" id="PTHR11537:SF254">
    <property type="entry name" value="POTASSIUM VOLTAGE-GATED CHANNEL PROTEIN SHAB"/>
    <property type="match status" value="1"/>
</dbReference>
<evidence type="ECO:0000256" key="8">
    <source>
        <dbReference type="ARBA" id="ARBA00022741"/>
    </source>
</evidence>
<sequence length="501" mass="54228">MATGRDPLSGEAGDPPRAELLRPHSGADASLPAGGLKRFRWRLYRWLELGSAGDRQGRWFDRLLILLVLAAVALVALETVPSLAAEWGDGFAIAELVIGATFLAEYLARLWVADLHPPYRNHTPAMARLRYALQPAAIVDLLAVLPFVMGLLLVPADFKVMVILRLARFFKLARYSPALRSLANALLSERHAIGASLIIIFGVVMLAATAMYMVERQVQPQAFGTIPDAVWWAMTTVTTVGYGDVVPVTPAGKMLGGLVMLLGYGLLALPVGIVATAFAREIHSRDFAVTWGMVARVPLFQDLRAADIAEIARLLRGQSVTAGQVISRRGEPATSMFFIASGLIEMMMGQTRAHLEEGGFFGEMAVLGDRQRSATVRAMSDAQLMVLEAQDLHALMTRKPDLARRILDEVRRRRDLPRGDIVEEEIAEAAEVHPVGETADDLDEARAGEGEGAAAAEPDTQTLPDLFADFPEAPDRQEGGDAPADEGRPSDGAPGSRSDRT</sequence>
<dbReference type="Pfam" id="PF00027">
    <property type="entry name" value="cNMP_binding"/>
    <property type="match status" value="1"/>
</dbReference>
<evidence type="ECO:0000256" key="11">
    <source>
        <dbReference type="ARBA" id="ARBA00022989"/>
    </source>
</evidence>
<evidence type="ECO:0000256" key="13">
    <source>
        <dbReference type="ARBA" id="ARBA00023136"/>
    </source>
</evidence>
<keyword evidence="3" id="KW-0813">Transport</keyword>
<dbReference type="GO" id="GO:0030552">
    <property type="term" value="F:cAMP binding"/>
    <property type="evidence" value="ECO:0007669"/>
    <property type="project" value="UniProtKB-KW"/>
</dbReference>
<feature type="domain" description="Cyclic nucleotide-binding" evidence="21">
    <location>
        <begin position="299"/>
        <end position="413"/>
    </location>
</feature>
<feature type="transmembrane region" description="Helical" evidence="20">
    <location>
        <begin position="226"/>
        <end position="243"/>
    </location>
</feature>
<dbReference type="GO" id="GO:0008076">
    <property type="term" value="C:voltage-gated potassium channel complex"/>
    <property type="evidence" value="ECO:0007669"/>
    <property type="project" value="InterPro"/>
</dbReference>
<proteinExistence type="inferred from homology"/>
<evidence type="ECO:0000313" key="22">
    <source>
        <dbReference type="EMBL" id="SOB89134.1"/>
    </source>
</evidence>
<dbReference type="Gene3D" id="2.60.120.10">
    <property type="entry name" value="Jelly Rolls"/>
    <property type="match status" value="1"/>
</dbReference>
<dbReference type="Proteomes" id="UP000219331">
    <property type="component" value="Unassembled WGS sequence"/>
</dbReference>
<dbReference type="GO" id="GO:0001508">
    <property type="term" value="P:action potential"/>
    <property type="evidence" value="ECO:0007669"/>
    <property type="project" value="TreeGrafter"/>
</dbReference>
<dbReference type="CDD" id="cd00038">
    <property type="entry name" value="CAP_ED"/>
    <property type="match status" value="1"/>
</dbReference>
<evidence type="ECO:0000256" key="4">
    <source>
        <dbReference type="ARBA" id="ARBA00022475"/>
    </source>
</evidence>
<evidence type="ECO:0000256" key="9">
    <source>
        <dbReference type="ARBA" id="ARBA00022826"/>
    </source>
</evidence>
<keyword evidence="7 20" id="KW-0812">Transmembrane</keyword>
<comment type="similarity">
    <text evidence="18">Belongs to the potassium channel family.</text>
</comment>
<keyword evidence="16 22" id="KW-0407">Ion channel</keyword>
<evidence type="ECO:0000256" key="12">
    <source>
        <dbReference type="ARBA" id="ARBA00023065"/>
    </source>
</evidence>
<evidence type="ECO:0000259" key="21">
    <source>
        <dbReference type="PROSITE" id="PS50042"/>
    </source>
</evidence>
<dbReference type="GO" id="GO:0005249">
    <property type="term" value="F:voltage-gated potassium channel activity"/>
    <property type="evidence" value="ECO:0007669"/>
    <property type="project" value="InterPro"/>
</dbReference>
<dbReference type="InterPro" id="IPR014710">
    <property type="entry name" value="RmlC-like_jellyroll"/>
</dbReference>
<keyword evidence="15" id="KW-1071">Ligand-gated ion channel</keyword>
<keyword evidence="12" id="KW-0406">Ion transport</keyword>